<feature type="region of interest" description="Disordered" evidence="1">
    <location>
        <begin position="1"/>
        <end position="29"/>
    </location>
</feature>
<dbReference type="PANTHER" id="PTHR12143">
    <property type="entry name" value="PEPTIDE N-GLYCANASE PNGASE -RELATED"/>
    <property type="match status" value="1"/>
</dbReference>
<gene>
    <name evidence="4" type="ORF">QFW77_18770</name>
</gene>
<evidence type="ECO:0000313" key="5">
    <source>
        <dbReference type="Proteomes" id="UP001156940"/>
    </source>
</evidence>
<evidence type="ECO:0000259" key="3">
    <source>
        <dbReference type="Pfam" id="PF17678"/>
    </source>
</evidence>
<dbReference type="Proteomes" id="UP001156940">
    <property type="component" value="Unassembled WGS sequence"/>
</dbReference>
<dbReference type="EC" id="3.2.1.-" evidence="4"/>
<dbReference type="Gene3D" id="2.70.98.10">
    <property type="match status" value="1"/>
</dbReference>
<keyword evidence="5" id="KW-1185">Reference proteome</keyword>
<keyword evidence="4" id="KW-0326">Glycosidase</keyword>
<dbReference type="Gene3D" id="1.20.1050.60">
    <property type="entry name" value="alpha-1,2-mannosidase"/>
    <property type="match status" value="1"/>
</dbReference>
<dbReference type="Pfam" id="PF07971">
    <property type="entry name" value="Glyco_hydro_92"/>
    <property type="match status" value="1"/>
</dbReference>
<comment type="caution">
    <text evidence="4">The sequence shown here is derived from an EMBL/GenBank/DDBJ whole genome shotgun (WGS) entry which is preliminary data.</text>
</comment>
<sequence length="845" mass="92372">MPAAQLPLLPPPSRFSAPGAPTATGRGVSGPAPAEPSFFLRAVASRLAAAALACALPVAGAVAEEVDRAALVNTFIGTKDDGNTFPGASAPFGKIQVSPIGSHYSGWRYDDPQIRGFGHSFISGAGCWEQGGQVSVLPVTGRIGPGGDFDTGNAEAFDQREYGARYTHDGEVGQAGYYRVRLTDYGGIDAEATALVRAAAERYTFPADARRGHVLVNLGQANERHSVIGSAVEIVGDRVVEGRVTTKSFCGGHQYTTWFRLEFDRPFQAHGVWGEAGGLPGARHNMEGEAKPNGAWLSFDTGGARAVTLVSAISHVDAEGARVNLRADGMDDGRLLGFDAMRERATRAWNEELRSVRIPGAGADDATVFYTALYHALLQPMTGSDADGRYRGYDNRIHRAEGWTYHEYLSLWDTYRSQNQLLALLRPRQARDIARSVLAIHEQGGWLPRWGYASFETNIMTGDPVTPFLVDLWRLGALEGREAQAYAALRQNAFGEPPHNSRHAGRSGNARYLSDGFVQYDRTWPSKGMDVDPHHGGSATLEYALADCSLAQMAAALGKEDDARQLLRRGGNWRNVWDRQVRDEDTGFTGFPRPRLDDGSWYQPADGHYSPRSHHGFHEGTAWQYQWLVQQDLPGLAQAMQGRDQALHRLDAFFALDALRADPAAAARKDWVVGPYSYYNQFRYNPNNEPDLHAPWIYTLLGEPWKTSTVLHAAQTLFTNAPNGVTGNDDLGTMSAWYLFSAIGMYPVTPGTGRFVLHAPRHPRIELDLGGGRTLRIEAPGAGDGKPRFVRMVSWNGRPQPQVWLDWERLRGGGVLAFALTDDPAEAAWGTRPGELPPAACPDTR</sequence>
<dbReference type="InterPro" id="IPR014718">
    <property type="entry name" value="GH-type_carb-bd"/>
</dbReference>
<dbReference type="Gene3D" id="1.20.1610.10">
    <property type="entry name" value="alpha-1,2-mannosidases domains"/>
    <property type="match status" value="1"/>
</dbReference>
<dbReference type="Pfam" id="PF17678">
    <property type="entry name" value="Glyco_hydro_92N"/>
    <property type="match status" value="1"/>
</dbReference>
<dbReference type="SUPFAM" id="SSF48208">
    <property type="entry name" value="Six-hairpin glycosidases"/>
    <property type="match status" value="1"/>
</dbReference>
<dbReference type="InterPro" id="IPR005887">
    <property type="entry name" value="GH92_a_mannosidase_put"/>
</dbReference>
<dbReference type="NCBIfam" id="TIGR01180">
    <property type="entry name" value="aman2_put"/>
    <property type="match status" value="1"/>
</dbReference>
<accession>A0ABT6JDW5</accession>
<keyword evidence="4" id="KW-0378">Hydrolase</keyword>
<organism evidence="4 5">
    <name type="scientific">Luteimonas endophytica</name>
    <dbReference type="NCBI Taxonomy" id="3042023"/>
    <lineage>
        <taxon>Bacteria</taxon>
        <taxon>Pseudomonadati</taxon>
        <taxon>Pseudomonadota</taxon>
        <taxon>Gammaproteobacteria</taxon>
        <taxon>Lysobacterales</taxon>
        <taxon>Lysobacteraceae</taxon>
        <taxon>Luteimonas</taxon>
    </lineage>
</organism>
<dbReference type="InterPro" id="IPR050883">
    <property type="entry name" value="PNGase"/>
</dbReference>
<proteinExistence type="predicted"/>
<protein>
    <submittedName>
        <fullName evidence="4">GH92 family glycosyl hydrolase</fullName>
        <ecNumber evidence="4">3.2.1.-</ecNumber>
    </submittedName>
</protein>
<dbReference type="PANTHER" id="PTHR12143:SF39">
    <property type="entry name" value="SECRETED PROTEIN"/>
    <property type="match status" value="1"/>
</dbReference>
<dbReference type="GO" id="GO:0016798">
    <property type="term" value="F:hydrolase activity, acting on glycosyl bonds"/>
    <property type="evidence" value="ECO:0007669"/>
    <property type="project" value="UniProtKB-KW"/>
</dbReference>
<evidence type="ECO:0000313" key="4">
    <source>
        <dbReference type="EMBL" id="MDH5825015.1"/>
    </source>
</evidence>
<name>A0ABT6JDW5_9GAMM</name>
<evidence type="ECO:0000256" key="1">
    <source>
        <dbReference type="SAM" id="MobiDB-lite"/>
    </source>
</evidence>
<dbReference type="Gene3D" id="3.30.2080.10">
    <property type="entry name" value="GH92 mannosidase domain"/>
    <property type="match status" value="1"/>
</dbReference>
<dbReference type="InterPro" id="IPR012939">
    <property type="entry name" value="Glyco_hydro_92"/>
</dbReference>
<reference evidence="4 5" key="1">
    <citation type="submission" date="2023-04" db="EMBL/GenBank/DDBJ databases">
        <title>Luteimonas endophyticus RD2P54.</title>
        <authorList>
            <person name="Sun J.-Q."/>
        </authorList>
    </citation>
    <scope>NUCLEOTIDE SEQUENCE [LARGE SCALE GENOMIC DNA]</scope>
    <source>
        <strain evidence="4 5">RD2P54</strain>
    </source>
</reference>
<dbReference type="InterPro" id="IPR041371">
    <property type="entry name" value="GH92_N"/>
</dbReference>
<feature type="domain" description="Glycosyl hydrolase family 92" evidence="2">
    <location>
        <begin position="336"/>
        <end position="821"/>
    </location>
</feature>
<dbReference type="InterPro" id="IPR008928">
    <property type="entry name" value="6-hairpin_glycosidase_sf"/>
</dbReference>
<dbReference type="EMBL" id="JARXRM010000046">
    <property type="protein sequence ID" value="MDH5825015.1"/>
    <property type="molecule type" value="Genomic_DNA"/>
</dbReference>
<evidence type="ECO:0000259" key="2">
    <source>
        <dbReference type="Pfam" id="PF07971"/>
    </source>
</evidence>
<feature type="domain" description="Glycosyl hydrolase family 92 N-terminal" evidence="3">
    <location>
        <begin position="71"/>
        <end position="314"/>
    </location>
</feature>